<dbReference type="CDD" id="cd03784">
    <property type="entry name" value="GT1_Gtf-like"/>
    <property type="match status" value="1"/>
</dbReference>
<keyword evidence="3" id="KW-0808">Transferase</keyword>
<dbReference type="InterPro" id="IPR002213">
    <property type="entry name" value="UDP_glucos_trans"/>
</dbReference>
<evidence type="ECO:0000313" key="3">
    <source>
        <dbReference type="EMBL" id="SEP53943.1"/>
    </source>
</evidence>
<dbReference type="GO" id="GO:0017000">
    <property type="term" value="P:antibiotic biosynthetic process"/>
    <property type="evidence" value="ECO:0007669"/>
    <property type="project" value="UniProtKB-ARBA"/>
</dbReference>
<feature type="domain" description="Erythromycin biosynthesis protein CIII-like C-terminal" evidence="2">
    <location>
        <begin position="341"/>
        <end position="426"/>
    </location>
</feature>
<dbReference type="Gene3D" id="3.40.50.2000">
    <property type="entry name" value="Glycogen Phosphorylase B"/>
    <property type="match status" value="2"/>
</dbReference>
<evidence type="ECO:0000313" key="4">
    <source>
        <dbReference type="Proteomes" id="UP000198582"/>
    </source>
</evidence>
<dbReference type="PANTHER" id="PTHR48050">
    <property type="entry name" value="STEROL 3-BETA-GLUCOSYLTRANSFERASE"/>
    <property type="match status" value="1"/>
</dbReference>
<dbReference type="PANTHER" id="PTHR48050:SF13">
    <property type="entry name" value="STEROL 3-BETA-GLUCOSYLTRANSFERASE UGT80A2"/>
    <property type="match status" value="1"/>
</dbReference>
<feature type="compositionally biased region" description="Low complexity" evidence="1">
    <location>
        <begin position="427"/>
        <end position="437"/>
    </location>
</feature>
<evidence type="ECO:0000256" key="1">
    <source>
        <dbReference type="SAM" id="MobiDB-lite"/>
    </source>
</evidence>
<evidence type="ECO:0000259" key="2">
    <source>
        <dbReference type="Pfam" id="PF06722"/>
    </source>
</evidence>
<dbReference type="GO" id="GO:0016758">
    <property type="term" value="F:hexosyltransferase activity"/>
    <property type="evidence" value="ECO:0007669"/>
    <property type="project" value="UniProtKB-ARBA"/>
</dbReference>
<dbReference type="OrthoDB" id="764352at2"/>
<dbReference type="SUPFAM" id="SSF53756">
    <property type="entry name" value="UDP-Glycosyltransferase/glycogen phosphorylase"/>
    <property type="match status" value="1"/>
</dbReference>
<protein>
    <submittedName>
        <fullName evidence="3">UDP:flavonoid glycosyltransferase YjiC, YdhE family</fullName>
    </submittedName>
</protein>
<dbReference type="RefSeq" id="WP_091628917.1">
    <property type="nucleotide sequence ID" value="NZ_FOEF01000033.1"/>
</dbReference>
<dbReference type="InterPro" id="IPR010610">
    <property type="entry name" value="EryCIII-like_C"/>
</dbReference>
<dbReference type="AlphaFoldDB" id="A0A1H8YPD2"/>
<sequence length="454" mass="47494">MDVTTGARSPRIVVISPPFASHARPLATVAAALQATGSAQVSFACAPEFASLAGSLGVPFQPLVFGDNANTGIAERTRQDTAGSARLAEFLAATAEGAVHALLTQVRHRRADMLSSPEAVLGAIRALDERLRPDWYLVDQLAYSATLALHCLGARWATFCPGHPSYVLDGPDRFFGVPPYWPAAITPDPGGLRELRAAAAENDVLFTRLFAEFAAKHAPERPPPGRAFALTSSEAVLFNYPELPWLPALPSGPARIFAGHCTLGADALPGEWLARIARLTDGGHRRLVLVSFGTFLSARDDVLVTVARGVLRSPGLAVLLVAGDRVAAVRAALGPDDRLIVEDHVPQRALLPHAGLVVHHGGNNSFTECLAAGVPAVVLPFSSDQFAIAHDVERIPAGRVLDPAGLTPERVEEAVGSLLDPSGQTPGAGHHPAAAGSGPAVAAARLLEVRGSPQ</sequence>
<gene>
    <name evidence="3" type="ORF">SAMN04489732_13358</name>
</gene>
<feature type="region of interest" description="Disordered" evidence="1">
    <location>
        <begin position="418"/>
        <end position="437"/>
    </location>
</feature>
<dbReference type="Proteomes" id="UP000198582">
    <property type="component" value="Unassembled WGS sequence"/>
</dbReference>
<organism evidence="3 4">
    <name type="scientific">Amycolatopsis saalfeldensis</name>
    <dbReference type="NCBI Taxonomy" id="394193"/>
    <lineage>
        <taxon>Bacteria</taxon>
        <taxon>Bacillati</taxon>
        <taxon>Actinomycetota</taxon>
        <taxon>Actinomycetes</taxon>
        <taxon>Pseudonocardiales</taxon>
        <taxon>Pseudonocardiaceae</taxon>
        <taxon>Amycolatopsis</taxon>
    </lineage>
</organism>
<keyword evidence="4" id="KW-1185">Reference proteome</keyword>
<name>A0A1H8YPD2_9PSEU</name>
<dbReference type="GO" id="GO:0008194">
    <property type="term" value="F:UDP-glycosyltransferase activity"/>
    <property type="evidence" value="ECO:0007669"/>
    <property type="project" value="InterPro"/>
</dbReference>
<dbReference type="EMBL" id="FOEF01000033">
    <property type="protein sequence ID" value="SEP53943.1"/>
    <property type="molecule type" value="Genomic_DNA"/>
</dbReference>
<reference evidence="3 4" key="1">
    <citation type="submission" date="2016-10" db="EMBL/GenBank/DDBJ databases">
        <authorList>
            <person name="de Groot N.N."/>
        </authorList>
    </citation>
    <scope>NUCLEOTIDE SEQUENCE [LARGE SCALE GENOMIC DNA]</scope>
    <source>
        <strain evidence="3 4">DSM 44993</strain>
    </source>
</reference>
<proteinExistence type="predicted"/>
<accession>A0A1H8YPD2</accession>
<dbReference type="STRING" id="394193.SAMN04489732_13358"/>
<dbReference type="Pfam" id="PF06722">
    <property type="entry name" value="EryCIII-like_C"/>
    <property type="match status" value="1"/>
</dbReference>
<dbReference type="InterPro" id="IPR050426">
    <property type="entry name" value="Glycosyltransferase_28"/>
</dbReference>